<organism evidence="4 5">
    <name type="scientific">Vagococcus allomyrinae</name>
    <dbReference type="NCBI Taxonomy" id="2794353"/>
    <lineage>
        <taxon>Bacteria</taxon>
        <taxon>Bacillati</taxon>
        <taxon>Bacillota</taxon>
        <taxon>Bacilli</taxon>
        <taxon>Lactobacillales</taxon>
        <taxon>Enterococcaceae</taxon>
        <taxon>Vagococcus</taxon>
    </lineage>
</organism>
<protein>
    <submittedName>
        <fullName evidence="4">Lysozyme family protein</fullName>
    </submittedName>
</protein>
<evidence type="ECO:0000256" key="2">
    <source>
        <dbReference type="SAM" id="Phobius"/>
    </source>
</evidence>
<comment type="caution">
    <text evidence="4">The sequence shown here is derived from an EMBL/GenBank/DDBJ whole genome shotgun (WGS) entry which is preliminary data.</text>
</comment>
<dbReference type="CDD" id="cd16891">
    <property type="entry name" value="CwlT-like"/>
    <property type="match status" value="1"/>
</dbReference>
<keyword evidence="2" id="KW-0472">Membrane</keyword>
<dbReference type="AlphaFoldDB" id="A0A940PEF3"/>
<reference evidence="4" key="1">
    <citation type="submission" date="2020-12" db="EMBL/GenBank/DDBJ databases">
        <title>Vagococcus allomyrinae sp. nov. and Enterococcus lavae sp. nov., isolated from the larvae of Allomyrina dichotoma.</title>
        <authorList>
            <person name="Lee S.D."/>
        </authorList>
    </citation>
    <scope>NUCLEOTIDE SEQUENCE</scope>
    <source>
        <strain evidence="4">BWB3-3</strain>
    </source>
</reference>
<dbReference type="Proteomes" id="UP000674938">
    <property type="component" value="Unassembled WGS sequence"/>
</dbReference>
<keyword evidence="5" id="KW-1185">Reference proteome</keyword>
<dbReference type="Pfam" id="PF13702">
    <property type="entry name" value="Lysozyme_like"/>
    <property type="match status" value="1"/>
</dbReference>
<feature type="domain" description="CwlT-like lysozyme" evidence="3">
    <location>
        <begin position="36"/>
        <end position="198"/>
    </location>
</feature>
<evidence type="ECO:0000313" key="5">
    <source>
        <dbReference type="Proteomes" id="UP000674938"/>
    </source>
</evidence>
<gene>
    <name evidence="4" type="ORF">I6N95_26275</name>
</gene>
<evidence type="ECO:0000313" key="4">
    <source>
        <dbReference type="EMBL" id="MBP1044521.1"/>
    </source>
</evidence>
<dbReference type="SUPFAM" id="SSF53955">
    <property type="entry name" value="Lysozyme-like"/>
    <property type="match status" value="1"/>
</dbReference>
<dbReference type="GO" id="GO:0009986">
    <property type="term" value="C:cell surface"/>
    <property type="evidence" value="ECO:0007669"/>
    <property type="project" value="UniProtKB-SubCell"/>
</dbReference>
<dbReference type="EMBL" id="JAEEGA010000030">
    <property type="protein sequence ID" value="MBP1044521.1"/>
    <property type="molecule type" value="Genomic_DNA"/>
</dbReference>
<comment type="subcellular location">
    <subcellularLocation>
        <location evidence="1">Cell surface</location>
    </subcellularLocation>
</comment>
<evidence type="ECO:0000256" key="1">
    <source>
        <dbReference type="ARBA" id="ARBA00004241"/>
    </source>
</evidence>
<keyword evidence="2" id="KW-1133">Transmembrane helix</keyword>
<name>A0A940PEF3_9ENTE</name>
<proteinExistence type="predicted"/>
<accession>A0A940PEF3</accession>
<dbReference type="InterPro" id="IPR047194">
    <property type="entry name" value="CwlT-like_lysozyme"/>
</dbReference>
<dbReference type="Gene3D" id="1.10.530.10">
    <property type="match status" value="1"/>
</dbReference>
<feature type="transmembrane region" description="Helical" evidence="2">
    <location>
        <begin position="12"/>
        <end position="30"/>
    </location>
</feature>
<sequence>MKRKRKSVIFRLLMLFLLIVLIIGGRYLYILKKQVEEVNKWQETVGQTTEEYGISEYGGIVMAIILTETKGNHIDLMQSSESKYGTTNQITTSEESIHSGVAHLAEVINESESQGTDIWTAVQAYNFGSNYISFISERGNKNTIDLAEEYSRDVLAPMLGNNTGKQYRYMNPQAFIRNRGYLYENGGNFFYADIVKWNMSIMKMIDNLPF</sequence>
<keyword evidence="2" id="KW-0812">Transmembrane</keyword>
<evidence type="ECO:0000259" key="3">
    <source>
        <dbReference type="Pfam" id="PF13702"/>
    </source>
</evidence>
<dbReference type="InterPro" id="IPR023346">
    <property type="entry name" value="Lysozyme-like_dom_sf"/>
</dbReference>
<dbReference type="RefSeq" id="WP_209533044.1">
    <property type="nucleotide sequence ID" value="NZ_JAEEGA010000030.1"/>
</dbReference>